<dbReference type="InterPro" id="IPR010730">
    <property type="entry name" value="HET"/>
</dbReference>
<gene>
    <name evidence="2" type="ORF">CC86DRAFT_384464</name>
</gene>
<accession>A0A6A6ZT14</accession>
<organism evidence="2 3">
    <name type="scientific">Ophiobolus disseminans</name>
    <dbReference type="NCBI Taxonomy" id="1469910"/>
    <lineage>
        <taxon>Eukaryota</taxon>
        <taxon>Fungi</taxon>
        <taxon>Dikarya</taxon>
        <taxon>Ascomycota</taxon>
        <taxon>Pezizomycotina</taxon>
        <taxon>Dothideomycetes</taxon>
        <taxon>Pleosporomycetidae</taxon>
        <taxon>Pleosporales</taxon>
        <taxon>Pleosporineae</taxon>
        <taxon>Phaeosphaeriaceae</taxon>
        <taxon>Ophiobolus</taxon>
    </lineage>
</organism>
<dbReference type="AlphaFoldDB" id="A0A6A6ZT14"/>
<evidence type="ECO:0000313" key="2">
    <source>
        <dbReference type="EMBL" id="KAF2823946.1"/>
    </source>
</evidence>
<evidence type="ECO:0000259" key="1">
    <source>
        <dbReference type="Pfam" id="PF06985"/>
    </source>
</evidence>
<dbReference type="Proteomes" id="UP000799424">
    <property type="component" value="Unassembled WGS sequence"/>
</dbReference>
<reference evidence="2" key="1">
    <citation type="journal article" date="2020" name="Stud. Mycol.">
        <title>101 Dothideomycetes genomes: a test case for predicting lifestyles and emergence of pathogens.</title>
        <authorList>
            <person name="Haridas S."/>
            <person name="Albert R."/>
            <person name="Binder M."/>
            <person name="Bloem J."/>
            <person name="Labutti K."/>
            <person name="Salamov A."/>
            <person name="Andreopoulos B."/>
            <person name="Baker S."/>
            <person name="Barry K."/>
            <person name="Bills G."/>
            <person name="Bluhm B."/>
            <person name="Cannon C."/>
            <person name="Castanera R."/>
            <person name="Culley D."/>
            <person name="Daum C."/>
            <person name="Ezra D."/>
            <person name="Gonzalez J."/>
            <person name="Henrissat B."/>
            <person name="Kuo A."/>
            <person name="Liang C."/>
            <person name="Lipzen A."/>
            <person name="Lutzoni F."/>
            <person name="Magnuson J."/>
            <person name="Mondo S."/>
            <person name="Nolan M."/>
            <person name="Ohm R."/>
            <person name="Pangilinan J."/>
            <person name="Park H.-J."/>
            <person name="Ramirez L."/>
            <person name="Alfaro M."/>
            <person name="Sun H."/>
            <person name="Tritt A."/>
            <person name="Yoshinaga Y."/>
            <person name="Zwiers L.-H."/>
            <person name="Turgeon B."/>
            <person name="Goodwin S."/>
            <person name="Spatafora J."/>
            <person name="Crous P."/>
            <person name="Grigoriev I."/>
        </authorList>
    </citation>
    <scope>NUCLEOTIDE SEQUENCE</scope>
    <source>
        <strain evidence="2">CBS 113818</strain>
    </source>
</reference>
<feature type="domain" description="Heterokaryon incompatibility" evidence="1">
    <location>
        <begin position="2"/>
        <end position="116"/>
    </location>
</feature>
<name>A0A6A6ZT14_9PLEO</name>
<keyword evidence="3" id="KW-1185">Reference proteome</keyword>
<evidence type="ECO:0000313" key="3">
    <source>
        <dbReference type="Proteomes" id="UP000799424"/>
    </source>
</evidence>
<protein>
    <recommendedName>
        <fullName evidence="1">Heterokaryon incompatibility domain-containing protein</fullName>
    </recommendedName>
</protein>
<dbReference type="PANTHER" id="PTHR24148:SF73">
    <property type="entry name" value="HET DOMAIN PROTEIN (AFU_ORTHOLOGUE AFUA_8G01020)"/>
    <property type="match status" value="1"/>
</dbReference>
<dbReference type="InterPro" id="IPR052895">
    <property type="entry name" value="HetReg/Transcr_Mod"/>
</dbReference>
<dbReference type="EMBL" id="MU006231">
    <property type="protein sequence ID" value="KAF2823946.1"/>
    <property type="molecule type" value="Genomic_DNA"/>
</dbReference>
<dbReference type="OrthoDB" id="194358at2759"/>
<dbReference type="PANTHER" id="PTHR24148">
    <property type="entry name" value="ANKYRIN REPEAT DOMAIN-CONTAINING PROTEIN 39 HOMOLOG-RELATED"/>
    <property type="match status" value="1"/>
</dbReference>
<proteinExistence type="predicted"/>
<sequence length="232" mass="26985">MWGPPSPTHEIHIEGAPLQTRKNLFNFTEERAGHNDYDFYWIDQICIDQRNLQERSSQVGMMSEIYQRATSTLIWLGSDSAPLKEAAQEFTQSKCIHALDTMLSDQYFKRVWIIQEILLARSIHVLVGGNYWISWFNMAEIVQAPEYIFRTRQRIMSIMSQASLIRHPEPAPRLLPLIDAIRCFHEHGCEDPRDKLYGLMGIIKENERLLVNYAKPKEEVILAKPWSSALEP</sequence>
<dbReference type="Pfam" id="PF06985">
    <property type="entry name" value="HET"/>
    <property type="match status" value="1"/>
</dbReference>